<protein>
    <recommendedName>
        <fullName evidence="4">HSP20-like chaperones superfamily protein</fullName>
    </recommendedName>
</protein>
<organism evidence="2 3">
    <name type="scientific">Prunus dulcis</name>
    <name type="common">Almond</name>
    <name type="synonym">Amygdalus dulcis</name>
    <dbReference type="NCBI Taxonomy" id="3755"/>
    <lineage>
        <taxon>Eukaryota</taxon>
        <taxon>Viridiplantae</taxon>
        <taxon>Streptophyta</taxon>
        <taxon>Embryophyta</taxon>
        <taxon>Tracheophyta</taxon>
        <taxon>Spermatophyta</taxon>
        <taxon>Magnoliopsida</taxon>
        <taxon>eudicotyledons</taxon>
        <taxon>Gunneridae</taxon>
        <taxon>Pentapetalae</taxon>
        <taxon>rosids</taxon>
        <taxon>fabids</taxon>
        <taxon>Rosales</taxon>
        <taxon>Rosaceae</taxon>
        <taxon>Amygdaloideae</taxon>
        <taxon>Amygdaleae</taxon>
        <taxon>Prunus</taxon>
    </lineage>
</organism>
<sequence length="532" mass="60674">MSIIRGLLDCVDEEVFRSIMMTCIILHNMIVEDEYDYDEPEVFEPDPINTTLTIIYKRPVEANGQPLQHEPLIKDVHYNNHMIDHYTEMQSSYVHERRQVDLMEHLWALRGNDATVYSTREAKTRPEYHSYSSDDHLPPPFFFCGSSIQILNLNGSSLDSNNVERRMANDDQRFLLYFIMGTYFGPGLKGESPPKSVLQRIAERLPPYTFKQLGGSHLKTAEVEQVYYYVLRKAHKSAIVKLPVLYQFFHGNLLSHREDTTANYPQFPDLFPLLLHSHSQFSNRYNIFENIVFINNPETHYIKTEDIERFKRLTGLEEFLLDRDAARLHTYPDGSVSYNVSVQEPESNGESPPTSSCQSSRGTKHLDNLVESNDPLKHVHVVAPISSVPYNGTPMLYSYMAPLSTKDDSDPVEKVDPAMIFLPSLPTKREWSNIVAATRDGFALTGSAAKRQVGPTIGLIDIGECEDSYLFRVSLPGVRRDERDFSCEVENEGRVLIRGVTITVDPQEFSGNFGTDGILEGVVMKRKDVKYA</sequence>
<name>A0AAD4V6I9_PRUDU</name>
<gene>
    <name evidence="2" type="ORF">L3X38_037980</name>
</gene>
<evidence type="ECO:0000313" key="3">
    <source>
        <dbReference type="Proteomes" id="UP001054821"/>
    </source>
</evidence>
<keyword evidence="3" id="KW-1185">Reference proteome</keyword>
<dbReference type="InterPro" id="IPR039321">
    <property type="entry name" value="IDM2/3-like"/>
</dbReference>
<dbReference type="Proteomes" id="UP001054821">
    <property type="component" value="Chromosome 7"/>
</dbReference>
<dbReference type="PANTHER" id="PTHR34661">
    <property type="entry name" value="INCREASED DNA METHYLATION 3"/>
    <property type="match status" value="1"/>
</dbReference>
<dbReference type="Pfam" id="PF04827">
    <property type="entry name" value="Plant_tran"/>
    <property type="match status" value="1"/>
</dbReference>
<dbReference type="GO" id="GO:0005634">
    <property type="term" value="C:nucleus"/>
    <property type="evidence" value="ECO:0007669"/>
    <property type="project" value="TreeGrafter"/>
</dbReference>
<evidence type="ECO:0000313" key="2">
    <source>
        <dbReference type="EMBL" id="KAI5318272.1"/>
    </source>
</evidence>
<dbReference type="PANTHER" id="PTHR34661:SF3">
    <property type="entry name" value="INCREASED DNA METHYLATION 2"/>
    <property type="match status" value="1"/>
</dbReference>
<dbReference type="InterPro" id="IPR006912">
    <property type="entry name" value="Harbinger_derived_prot"/>
</dbReference>
<dbReference type="AlphaFoldDB" id="A0AAD4V6I9"/>
<reference evidence="2 3" key="1">
    <citation type="journal article" date="2022" name="G3 (Bethesda)">
        <title>Whole-genome sequence and methylome profiling of the almond [Prunus dulcis (Mill.) D.A. Webb] cultivar 'Nonpareil'.</title>
        <authorList>
            <person name="D'Amico-Willman K.M."/>
            <person name="Ouma W.Z."/>
            <person name="Meulia T."/>
            <person name="Sideli G.M."/>
            <person name="Gradziel T.M."/>
            <person name="Fresnedo-Ramirez J."/>
        </authorList>
    </citation>
    <scope>NUCLEOTIDE SEQUENCE [LARGE SCALE GENOMIC DNA]</scope>
    <source>
        <strain evidence="2">Clone GOH B32 T37-40</strain>
    </source>
</reference>
<feature type="compositionally biased region" description="Polar residues" evidence="1">
    <location>
        <begin position="337"/>
        <end position="361"/>
    </location>
</feature>
<accession>A0AAD4V6I9</accession>
<evidence type="ECO:0000256" key="1">
    <source>
        <dbReference type="SAM" id="MobiDB-lite"/>
    </source>
</evidence>
<comment type="caution">
    <text evidence="2">The sequence shown here is derived from an EMBL/GenBank/DDBJ whole genome shotgun (WGS) entry which is preliminary data.</text>
</comment>
<feature type="region of interest" description="Disordered" evidence="1">
    <location>
        <begin position="337"/>
        <end position="368"/>
    </location>
</feature>
<evidence type="ECO:0008006" key="4">
    <source>
        <dbReference type="Google" id="ProtNLM"/>
    </source>
</evidence>
<dbReference type="EMBL" id="JAJFAZ020000007">
    <property type="protein sequence ID" value="KAI5318272.1"/>
    <property type="molecule type" value="Genomic_DNA"/>
</dbReference>
<proteinExistence type="predicted"/>